<dbReference type="GO" id="GO:0046872">
    <property type="term" value="F:metal ion binding"/>
    <property type="evidence" value="ECO:0007669"/>
    <property type="project" value="UniProtKB-KW"/>
</dbReference>
<name>A0A507EMZ3_9FUNG</name>
<evidence type="ECO:0000256" key="7">
    <source>
        <dbReference type="ARBA" id="ARBA00023242"/>
    </source>
</evidence>
<evidence type="ECO:0000256" key="9">
    <source>
        <dbReference type="ARBA" id="ARBA00042761"/>
    </source>
</evidence>
<dbReference type="CDD" id="cd06141">
    <property type="entry name" value="WRN_exo"/>
    <property type="match status" value="1"/>
</dbReference>
<comment type="caution">
    <text evidence="12">The sequence shown here is derived from an EMBL/GenBank/DDBJ whole genome shotgun (WGS) entry which is preliminary data.</text>
</comment>
<dbReference type="SUPFAM" id="SSF53098">
    <property type="entry name" value="Ribonuclease H-like"/>
    <property type="match status" value="1"/>
</dbReference>
<reference evidence="12 13" key="1">
    <citation type="journal article" date="2019" name="Sci. Rep.">
        <title>Comparative genomics of chytrid fungi reveal insights into the obligate biotrophic and pathogenic lifestyle of Synchytrium endobioticum.</title>
        <authorList>
            <person name="van de Vossenberg B.T.L.H."/>
            <person name="Warris S."/>
            <person name="Nguyen H.D.T."/>
            <person name="van Gent-Pelzer M.P.E."/>
            <person name="Joly D.L."/>
            <person name="van de Geest H.C."/>
            <person name="Bonants P.J.M."/>
            <person name="Smith D.S."/>
            <person name="Levesque C.A."/>
            <person name="van der Lee T.A.J."/>
        </authorList>
    </citation>
    <scope>NUCLEOTIDE SEQUENCE [LARGE SCALE GENOMIC DNA]</scope>
    <source>
        <strain evidence="12 13">CBS 675.73</strain>
    </source>
</reference>
<sequence>MRLILVRYASLRSVKEPAPNCAHLQSSKTKPPTVLQAFTQPETLARNVRKNRSDQLNPIDSVQQPKPSHQPSITDIIPVDAVKPSKKRQRRVKTKPLDPPSIPATPTSTISLSGVSIHICDSLATLPRVLNTCGSGPLVSVDLEWNVVLRRGHPAAKTALIQICNGSSVGLFRLNMLTDRFQKPLPKVLIDYLENAQIKKVGMNIRGDAAKLNRDFGISLGGYIELSQLAKEVCPELFDKERVSLKKLSERLLHHNLDKSDSLRITNWEAPHLRDEMIHYAAMDALVGFEVYKALLKKRWSPKAENYEAKKLK</sequence>
<dbReference type="STRING" id="246404.A0A507EMZ3"/>
<dbReference type="GO" id="GO:0008408">
    <property type="term" value="F:3'-5' exonuclease activity"/>
    <property type="evidence" value="ECO:0007669"/>
    <property type="project" value="InterPro"/>
</dbReference>
<evidence type="ECO:0000256" key="4">
    <source>
        <dbReference type="ARBA" id="ARBA00022801"/>
    </source>
</evidence>
<feature type="compositionally biased region" description="Polar residues" evidence="10">
    <location>
        <begin position="56"/>
        <end position="73"/>
    </location>
</feature>
<evidence type="ECO:0000256" key="1">
    <source>
        <dbReference type="ARBA" id="ARBA00004123"/>
    </source>
</evidence>
<dbReference type="PANTHER" id="PTHR13620">
    <property type="entry name" value="3-5 EXONUCLEASE"/>
    <property type="match status" value="1"/>
</dbReference>
<evidence type="ECO:0000313" key="13">
    <source>
        <dbReference type="Proteomes" id="UP000320333"/>
    </source>
</evidence>
<accession>A0A507EMZ3</accession>
<evidence type="ECO:0000256" key="8">
    <source>
        <dbReference type="ARBA" id="ARBA00040531"/>
    </source>
</evidence>
<evidence type="ECO:0000256" key="2">
    <source>
        <dbReference type="ARBA" id="ARBA00022722"/>
    </source>
</evidence>
<dbReference type="InterPro" id="IPR012337">
    <property type="entry name" value="RNaseH-like_sf"/>
</dbReference>
<dbReference type="PANTHER" id="PTHR13620:SF109">
    <property type="entry name" value="3'-5' EXONUCLEASE"/>
    <property type="match status" value="1"/>
</dbReference>
<dbReference type="OrthoDB" id="1920326at2759"/>
<dbReference type="GO" id="GO:0006139">
    <property type="term" value="P:nucleobase-containing compound metabolic process"/>
    <property type="evidence" value="ECO:0007669"/>
    <property type="project" value="InterPro"/>
</dbReference>
<feature type="region of interest" description="Disordered" evidence="10">
    <location>
        <begin position="56"/>
        <end position="105"/>
    </location>
</feature>
<dbReference type="InterPro" id="IPR051132">
    <property type="entry name" value="3-5_Exonuclease_domain"/>
</dbReference>
<evidence type="ECO:0000259" key="11">
    <source>
        <dbReference type="SMART" id="SM00474"/>
    </source>
</evidence>
<feature type="domain" description="3'-5' exonuclease" evidence="11">
    <location>
        <begin position="117"/>
        <end position="300"/>
    </location>
</feature>
<dbReference type="SMART" id="SM00474">
    <property type="entry name" value="35EXOc"/>
    <property type="match status" value="1"/>
</dbReference>
<evidence type="ECO:0000256" key="6">
    <source>
        <dbReference type="ARBA" id="ARBA00022842"/>
    </source>
</evidence>
<keyword evidence="13" id="KW-1185">Reference proteome</keyword>
<dbReference type="Proteomes" id="UP000320333">
    <property type="component" value="Unassembled WGS sequence"/>
</dbReference>
<keyword evidence="5" id="KW-0269">Exonuclease</keyword>
<protein>
    <recommendedName>
        <fullName evidence="8">3'-5' exonuclease</fullName>
    </recommendedName>
    <alternativeName>
        <fullName evidence="9">Werner Syndrome-like exonuclease</fullName>
    </alternativeName>
</protein>
<keyword evidence="4" id="KW-0378">Hydrolase</keyword>
<dbReference type="Gene3D" id="3.30.420.10">
    <property type="entry name" value="Ribonuclease H-like superfamily/Ribonuclease H"/>
    <property type="match status" value="1"/>
</dbReference>
<dbReference type="InterPro" id="IPR036397">
    <property type="entry name" value="RNaseH_sf"/>
</dbReference>
<evidence type="ECO:0000256" key="5">
    <source>
        <dbReference type="ARBA" id="ARBA00022839"/>
    </source>
</evidence>
<feature type="compositionally biased region" description="Basic residues" evidence="10">
    <location>
        <begin position="84"/>
        <end position="94"/>
    </location>
</feature>
<evidence type="ECO:0000256" key="10">
    <source>
        <dbReference type="SAM" id="MobiDB-lite"/>
    </source>
</evidence>
<evidence type="ECO:0000313" key="12">
    <source>
        <dbReference type="EMBL" id="TPX64707.1"/>
    </source>
</evidence>
<dbReference type="InterPro" id="IPR002562">
    <property type="entry name" value="3'-5'_exonuclease_dom"/>
</dbReference>
<keyword evidence="7" id="KW-0539">Nucleus</keyword>
<dbReference type="AlphaFoldDB" id="A0A507EMZ3"/>
<proteinExistence type="predicted"/>
<keyword evidence="2" id="KW-0540">Nuclease</keyword>
<gene>
    <name evidence="12" type="ORF">CcCBS67573_g08339</name>
</gene>
<comment type="subcellular location">
    <subcellularLocation>
        <location evidence="1">Nucleus</location>
    </subcellularLocation>
</comment>
<keyword evidence="6" id="KW-0460">Magnesium</keyword>
<dbReference type="EMBL" id="QEAP01000533">
    <property type="protein sequence ID" value="TPX64707.1"/>
    <property type="molecule type" value="Genomic_DNA"/>
</dbReference>
<dbReference type="GO" id="GO:0003676">
    <property type="term" value="F:nucleic acid binding"/>
    <property type="evidence" value="ECO:0007669"/>
    <property type="project" value="InterPro"/>
</dbReference>
<organism evidence="12 13">
    <name type="scientific">Chytriomyces confervae</name>
    <dbReference type="NCBI Taxonomy" id="246404"/>
    <lineage>
        <taxon>Eukaryota</taxon>
        <taxon>Fungi</taxon>
        <taxon>Fungi incertae sedis</taxon>
        <taxon>Chytridiomycota</taxon>
        <taxon>Chytridiomycota incertae sedis</taxon>
        <taxon>Chytridiomycetes</taxon>
        <taxon>Chytridiales</taxon>
        <taxon>Chytriomycetaceae</taxon>
        <taxon>Chytriomyces</taxon>
    </lineage>
</organism>
<dbReference type="GO" id="GO:0005634">
    <property type="term" value="C:nucleus"/>
    <property type="evidence" value="ECO:0007669"/>
    <property type="project" value="UniProtKB-SubCell"/>
</dbReference>
<keyword evidence="3" id="KW-0479">Metal-binding</keyword>
<evidence type="ECO:0000256" key="3">
    <source>
        <dbReference type="ARBA" id="ARBA00022723"/>
    </source>
</evidence>
<dbReference type="Pfam" id="PF01612">
    <property type="entry name" value="DNA_pol_A_exo1"/>
    <property type="match status" value="1"/>
</dbReference>